<protein>
    <submittedName>
        <fullName evidence="2">(rape) hypothetical protein</fullName>
    </submittedName>
</protein>
<keyword evidence="1" id="KW-0732">Signal</keyword>
<feature type="chain" id="PRO_5032522601" evidence="1">
    <location>
        <begin position="18"/>
        <end position="50"/>
    </location>
</feature>
<sequence>MIAFTALVLFILFLTFAQPSSESKNIAFRSKLDYSLINISVTSISYCLQC</sequence>
<accession>A0A816NZ49</accession>
<dbReference type="Proteomes" id="UP001295469">
    <property type="component" value="Chromosome A09"/>
</dbReference>
<dbReference type="EMBL" id="HG994363">
    <property type="protein sequence ID" value="CAF2042388.1"/>
    <property type="molecule type" value="Genomic_DNA"/>
</dbReference>
<gene>
    <name evidence="2" type="ORF">DARMORV10_A09P25560.1</name>
</gene>
<feature type="signal peptide" evidence="1">
    <location>
        <begin position="1"/>
        <end position="17"/>
    </location>
</feature>
<evidence type="ECO:0000256" key="1">
    <source>
        <dbReference type="SAM" id="SignalP"/>
    </source>
</evidence>
<evidence type="ECO:0000313" key="2">
    <source>
        <dbReference type="EMBL" id="CAF2042388.1"/>
    </source>
</evidence>
<reference evidence="2" key="1">
    <citation type="submission" date="2021-01" db="EMBL/GenBank/DDBJ databases">
        <authorList>
            <consortium name="Genoscope - CEA"/>
            <person name="William W."/>
        </authorList>
    </citation>
    <scope>NUCLEOTIDE SEQUENCE</scope>
</reference>
<name>A0A816NZ49_BRANA</name>
<organism evidence="2">
    <name type="scientific">Brassica napus</name>
    <name type="common">Rape</name>
    <dbReference type="NCBI Taxonomy" id="3708"/>
    <lineage>
        <taxon>Eukaryota</taxon>
        <taxon>Viridiplantae</taxon>
        <taxon>Streptophyta</taxon>
        <taxon>Embryophyta</taxon>
        <taxon>Tracheophyta</taxon>
        <taxon>Spermatophyta</taxon>
        <taxon>Magnoliopsida</taxon>
        <taxon>eudicotyledons</taxon>
        <taxon>Gunneridae</taxon>
        <taxon>Pentapetalae</taxon>
        <taxon>rosids</taxon>
        <taxon>malvids</taxon>
        <taxon>Brassicales</taxon>
        <taxon>Brassicaceae</taxon>
        <taxon>Brassiceae</taxon>
        <taxon>Brassica</taxon>
    </lineage>
</organism>
<dbReference type="AlphaFoldDB" id="A0A816NZ49"/>
<proteinExistence type="predicted"/>